<name>A0A8J4XYJ9_CHIOP</name>
<evidence type="ECO:0000313" key="1">
    <source>
        <dbReference type="EMBL" id="KAG0716527.1"/>
    </source>
</evidence>
<comment type="caution">
    <text evidence="1">The sequence shown here is derived from an EMBL/GenBank/DDBJ whole genome shotgun (WGS) entry which is preliminary data.</text>
</comment>
<proteinExistence type="predicted"/>
<dbReference type="Proteomes" id="UP000770661">
    <property type="component" value="Unassembled WGS sequence"/>
</dbReference>
<dbReference type="EMBL" id="JACEEZ010018782">
    <property type="protein sequence ID" value="KAG0716527.1"/>
    <property type="molecule type" value="Genomic_DNA"/>
</dbReference>
<sequence length="333" mass="36904">MTPCHARATYNTYHVIDGTSIQENKIPSVCRPATPLTPTQQAASTTRGTPEKVTLRTGVDVCVARLRQANYLSIRGDPALSPQCTDVNKPPVPAVARNPLMTAREADKLHHTARLSWAHTASPHIYRGHIGREREAGNIGTGEQRYLIGGGEHRYRGTKLPALRTHTLPDRCRGLDCRSSRSLHALEYVAESHSARPPTHTTPLMPQHPLFRFVPPGQAKTSLQHNPPLWPFSWAHRDSRGRRGATKEHSALPQGQEVQLYEAMMSLQHNPPLWLFSWAPGTTRPRRAAKERSALPQRGRYVQLYGTTTSYNTTCPCGFSPGPGHWGETLAVG</sequence>
<reference evidence="1" key="1">
    <citation type="submission" date="2020-07" db="EMBL/GenBank/DDBJ databases">
        <title>The High-quality genome of the commercially important snow crab, Chionoecetes opilio.</title>
        <authorList>
            <person name="Jeong J.-H."/>
            <person name="Ryu S."/>
        </authorList>
    </citation>
    <scope>NUCLEOTIDE SEQUENCE</scope>
    <source>
        <strain evidence="1">MADBK_172401_WGS</strain>
        <tissue evidence="1">Digestive gland</tissue>
    </source>
</reference>
<organism evidence="1 2">
    <name type="scientific">Chionoecetes opilio</name>
    <name type="common">Atlantic snow crab</name>
    <name type="synonym">Cancer opilio</name>
    <dbReference type="NCBI Taxonomy" id="41210"/>
    <lineage>
        <taxon>Eukaryota</taxon>
        <taxon>Metazoa</taxon>
        <taxon>Ecdysozoa</taxon>
        <taxon>Arthropoda</taxon>
        <taxon>Crustacea</taxon>
        <taxon>Multicrustacea</taxon>
        <taxon>Malacostraca</taxon>
        <taxon>Eumalacostraca</taxon>
        <taxon>Eucarida</taxon>
        <taxon>Decapoda</taxon>
        <taxon>Pleocyemata</taxon>
        <taxon>Brachyura</taxon>
        <taxon>Eubrachyura</taxon>
        <taxon>Majoidea</taxon>
        <taxon>Majidae</taxon>
        <taxon>Chionoecetes</taxon>
    </lineage>
</organism>
<keyword evidence="2" id="KW-1185">Reference proteome</keyword>
<protein>
    <submittedName>
        <fullName evidence="1">Uncharacterized protein</fullName>
    </submittedName>
</protein>
<accession>A0A8J4XYJ9</accession>
<dbReference type="AlphaFoldDB" id="A0A8J4XYJ9"/>
<evidence type="ECO:0000313" key="2">
    <source>
        <dbReference type="Proteomes" id="UP000770661"/>
    </source>
</evidence>
<gene>
    <name evidence="1" type="ORF">GWK47_009480</name>
</gene>